<organism evidence="2 3">
    <name type="scientific">Tianweitania aestuarii</name>
    <dbReference type="NCBI Taxonomy" id="2814886"/>
    <lineage>
        <taxon>Bacteria</taxon>
        <taxon>Pseudomonadati</taxon>
        <taxon>Pseudomonadota</taxon>
        <taxon>Alphaproteobacteria</taxon>
        <taxon>Hyphomicrobiales</taxon>
        <taxon>Phyllobacteriaceae</taxon>
        <taxon>Tianweitania</taxon>
    </lineage>
</organism>
<gene>
    <name evidence="2" type="ORF">JYU29_12505</name>
</gene>
<sequence length="324" mass="33582">MSDVIILDVGHGNCTIVRGAGCTAVIDSPAGSALLDTLDQLGITHVEHAFISHADADHIHGILALLTSTRITVGCLYLNPDRDRKSTVWKDLVAAVAVASRTGKFRTVPSLTVATPDLVVGDLRLKIVSPSSALALSANGGVAPAGGTNTANSLSAVIKVERYPDVGVLLAGDLDVVALKDIQTTKINLEASALVFPHHGGLPGTNQAANFAAALLSLVQPDRVFVSNGRNKHGNPRADVVGAILDYGCGLACTQLATACGEARGTAHLEDWPASGKSTHHSCAGTISLTLTEHGALRDKKAEASFREFVSSQVASPMCARTKH</sequence>
<dbReference type="InterPro" id="IPR052159">
    <property type="entry name" value="Competence_DNA_uptake"/>
</dbReference>
<evidence type="ECO:0000259" key="1">
    <source>
        <dbReference type="Pfam" id="PF00753"/>
    </source>
</evidence>
<dbReference type="PANTHER" id="PTHR30619">
    <property type="entry name" value="DNA INTERNALIZATION/COMPETENCE PROTEIN COMEC/REC2"/>
    <property type="match status" value="1"/>
</dbReference>
<dbReference type="Gene3D" id="3.60.15.10">
    <property type="entry name" value="Ribonuclease Z/Hydroxyacylglutathione hydrolase-like"/>
    <property type="match status" value="1"/>
</dbReference>
<dbReference type="PANTHER" id="PTHR30619:SF1">
    <property type="entry name" value="RECOMBINATION PROTEIN 2"/>
    <property type="match status" value="1"/>
</dbReference>
<reference evidence="2 3" key="1">
    <citation type="submission" date="2021-03" db="EMBL/GenBank/DDBJ databases">
        <title>Tianweitania aestuarii sp. nov., isolated from a tidal flat.</title>
        <authorList>
            <person name="Park S."/>
            <person name="Yoon J.-H."/>
        </authorList>
    </citation>
    <scope>NUCLEOTIDE SEQUENCE [LARGE SCALE GENOMIC DNA]</scope>
    <source>
        <strain evidence="2 3">BSSL-BM11</strain>
    </source>
</reference>
<name>A0ABS5RXJ6_9HYPH</name>
<proteinExistence type="predicted"/>
<accession>A0ABS5RXJ6</accession>
<evidence type="ECO:0000313" key="3">
    <source>
        <dbReference type="Proteomes" id="UP001297272"/>
    </source>
</evidence>
<dbReference type="SUPFAM" id="SSF56281">
    <property type="entry name" value="Metallo-hydrolase/oxidoreductase"/>
    <property type="match status" value="1"/>
</dbReference>
<feature type="domain" description="Metallo-beta-lactamase" evidence="1">
    <location>
        <begin position="8"/>
        <end position="77"/>
    </location>
</feature>
<protein>
    <submittedName>
        <fullName evidence="2">MBL fold metallo-hydrolase</fullName>
    </submittedName>
</protein>
<comment type="caution">
    <text evidence="2">The sequence shown here is derived from an EMBL/GenBank/DDBJ whole genome shotgun (WGS) entry which is preliminary data.</text>
</comment>
<dbReference type="InterPro" id="IPR036866">
    <property type="entry name" value="RibonucZ/Hydroxyglut_hydro"/>
</dbReference>
<dbReference type="InterPro" id="IPR001279">
    <property type="entry name" value="Metallo-B-lactamas"/>
</dbReference>
<evidence type="ECO:0000313" key="2">
    <source>
        <dbReference type="EMBL" id="MBS9721505.1"/>
    </source>
</evidence>
<keyword evidence="3" id="KW-1185">Reference proteome</keyword>
<dbReference type="EMBL" id="JAFMNX010000003">
    <property type="protein sequence ID" value="MBS9721505.1"/>
    <property type="molecule type" value="Genomic_DNA"/>
</dbReference>
<dbReference type="Proteomes" id="UP001297272">
    <property type="component" value="Unassembled WGS sequence"/>
</dbReference>
<dbReference type="Pfam" id="PF00753">
    <property type="entry name" value="Lactamase_B"/>
    <property type="match status" value="1"/>
</dbReference>